<keyword evidence="9" id="KW-1185">Reference proteome</keyword>
<evidence type="ECO:0000313" key="8">
    <source>
        <dbReference type="EMBL" id="XAN07951.1"/>
    </source>
</evidence>
<dbReference type="Pfam" id="PF00271">
    <property type="entry name" value="Helicase_C"/>
    <property type="match status" value="1"/>
</dbReference>
<dbReference type="InterPro" id="IPR027417">
    <property type="entry name" value="P-loop_NTPase"/>
</dbReference>
<dbReference type="RefSeq" id="WP_425309406.1">
    <property type="nucleotide sequence ID" value="NZ_CP154795.1"/>
</dbReference>
<keyword evidence="4" id="KW-0067">ATP-binding</keyword>
<dbReference type="Gene3D" id="3.40.50.10810">
    <property type="entry name" value="Tandem AAA-ATPase domain"/>
    <property type="match status" value="1"/>
</dbReference>
<accession>A0ABZ3FPF5</accession>
<feature type="compositionally biased region" description="Low complexity" evidence="5">
    <location>
        <begin position="364"/>
        <end position="374"/>
    </location>
</feature>
<evidence type="ECO:0000259" key="6">
    <source>
        <dbReference type="PROSITE" id="PS51192"/>
    </source>
</evidence>
<feature type="domain" description="Helicase C-terminal" evidence="7">
    <location>
        <begin position="440"/>
        <end position="596"/>
    </location>
</feature>
<dbReference type="InterPro" id="IPR038718">
    <property type="entry name" value="SNF2-like_sf"/>
</dbReference>
<dbReference type="SMART" id="SM00490">
    <property type="entry name" value="HELICc"/>
    <property type="match status" value="1"/>
</dbReference>
<proteinExistence type="predicted"/>
<dbReference type="Proteomes" id="UP001442841">
    <property type="component" value="Chromosome"/>
</dbReference>
<dbReference type="InterPro" id="IPR049730">
    <property type="entry name" value="SNF2/RAD54-like_C"/>
</dbReference>
<feature type="region of interest" description="Disordered" evidence="5">
    <location>
        <begin position="359"/>
        <end position="382"/>
    </location>
</feature>
<protein>
    <submittedName>
        <fullName evidence="8">Helicase-related protein</fullName>
    </submittedName>
</protein>
<keyword evidence="3 8" id="KW-0347">Helicase</keyword>
<evidence type="ECO:0000256" key="5">
    <source>
        <dbReference type="SAM" id="MobiDB-lite"/>
    </source>
</evidence>
<dbReference type="EMBL" id="CP154795">
    <property type="protein sequence ID" value="XAN07951.1"/>
    <property type="molecule type" value="Genomic_DNA"/>
</dbReference>
<dbReference type="PROSITE" id="PS51194">
    <property type="entry name" value="HELICASE_CTER"/>
    <property type="match status" value="1"/>
</dbReference>
<name>A0ABZ3FPF5_9ACTN</name>
<dbReference type="Pfam" id="PF00176">
    <property type="entry name" value="SNF2-rel_dom"/>
    <property type="match status" value="1"/>
</dbReference>
<keyword evidence="2" id="KW-0378">Hydrolase</keyword>
<evidence type="ECO:0000256" key="3">
    <source>
        <dbReference type="ARBA" id="ARBA00022806"/>
    </source>
</evidence>
<dbReference type="CDD" id="cd18793">
    <property type="entry name" value="SF2_C_SNF"/>
    <property type="match status" value="1"/>
</dbReference>
<dbReference type="InterPro" id="IPR001650">
    <property type="entry name" value="Helicase_C-like"/>
</dbReference>
<evidence type="ECO:0000256" key="1">
    <source>
        <dbReference type="ARBA" id="ARBA00022741"/>
    </source>
</evidence>
<dbReference type="InterPro" id="IPR057342">
    <property type="entry name" value="DEXDc_RapA"/>
</dbReference>
<dbReference type="Gene3D" id="3.40.50.300">
    <property type="entry name" value="P-loop containing nucleotide triphosphate hydrolases"/>
    <property type="match status" value="1"/>
</dbReference>
<evidence type="ECO:0000256" key="2">
    <source>
        <dbReference type="ARBA" id="ARBA00022801"/>
    </source>
</evidence>
<reference evidence="8 9" key="1">
    <citation type="submission" date="2024-04" db="EMBL/GenBank/DDBJ databases">
        <title>Isolation of an actinomycete strain from pig manure.</title>
        <authorList>
            <person name="Gong T."/>
            <person name="Yu Z."/>
            <person name="An M."/>
            <person name="Wei C."/>
            <person name="Yang W."/>
            <person name="Liu L."/>
        </authorList>
    </citation>
    <scope>NUCLEOTIDE SEQUENCE [LARGE SCALE GENOMIC DNA]</scope>
    <source>
        <strain evidence="8 9">ZF39</strain>
    </source>
</reference>
<keyword evidence="1" id="KW-0547">Nucleotide-binding</keyword>
<evidence type="ECO:0000313" key="9">
    <source>
        <dbReference type="Proteomes" id="UP001442841"/>
    </source>
</evidence>
<evidence type="ECO:0000256" key="4">
    <source>
        <dbReference type="ARBA" id="ARBA00022840"/>
    </source>
</evidence>
<dbReference type="InterPro" id="IPR000330">
    <property type="entry name" value="SNF2_N"/>
</dbReference>
<dbReference type="GO" id="GO:0004386">
    <property type="term" value="F:helicase activity"/>
    <property type="evidence" value="ECO:0007669"/>
    <property type="project" value="UniProtKB-KW"/>
</dbReference>
<feature type="domain" description="Helicase ATP-binding" evidence="6">
    <location>
        <begin position="70"/>
        <end position="242"/>
    </location>
</feature>
<dbReference type="CDD" id="cd18011">
    <property type="entry name" value="DEXDc_RapA"/>
    <property type="match status" value="1"/>
</dbReference>
<organism evidence="8 9">
    <name type="scientific">Ammonicoccus fulvus</name>
    <dbReference type="NCBI Taxonomy" id="3138240"/>
    <lineage>
        <taxon>Bacteria</taxon>
        <taxon>Bacillati</taxon>
        <taxon>Actinomycetota</taxon>
        <taxon>Actinomycetes</taxon>
        <taxon>Propionibacteriales</taxon>
        <taxon>Propionibacteriaceae</taxon>
        <taxon>Ammonicoccus</taxon>
    </lineage>
</organism>
<dbReference type="PROSITE" id="PS51192">
    <property type="entry name" value="HELICASE_ATP_BIND_1"/>
    <property type="match status" value="1"/>
</dbReference>
<dbReference type="PANTHER" id="PTHR10799">
    <property type="entry name" value="SNF2/RAD54 HELICASE FAMILY"/>
    <property type="match status" value="1"/>
</dbReference>
<dbReference type="SUPFAM" id="SSF52540">
    <property type="entry name" value="P-loop containing nucleoside triphosphate hydrolases"/>
    <property type="match status" value="2"/>
</dbReference>
<evidence type="ECO:0000259" key="7">
    <source>
        <dbReference type="PROSITE" id="PS51194"/>
    </source>
</evidence>
<sequence length="859" mass="96798">MAEQVLHRDDEDQIARAAMARRPFDADPARFRLAAEAQRISRAGAVESMAAVASSAIQPLPHQLRAVYDELVPRAPLRFLLADDPGAGKTIMAGLYVKELLLRDDVRRCLIVAPGGLVEQWQDELLFKFGLGFELLTRDLMEAPRPGTVVDQYPLLIARMDQLARNPEWLERLDHVEWDLVIIDEAHRMGVHWYGRELDRTRRYQLGEYLRDRTRHLLLMTATPHTGKADDFQAFLQLLDVDRFAGRYRSGVHSVDTEGVMRRMVKEDLLTFEGLPLFPQRIAQSVPYELTDAELELYDAVTDYVGTEMNRADRLDPSRRVTVGFALTVLQRRLASSPEAIHQSLVRRSDRLRKRRQDVLAGRTPEAPAATPDWTDPDDWEEHSTAEIEDWEEQIVDSATTAETVAELDAELGVLDELVRQSRTVRDSGTDRKWVELREMLEQKAIRDGAKLIVFTEHRDTLDYLARRIRAQLGRHEAVVAIHGGVTRPERRRVVEEFTHNPGCQILLATDAAGEGLNLQVAHLMVNYDLPWNPNRIEQRFGRIHRIGQLEVCRLWNLIAHNTREGQVFQALLGKIEEQRKAFGGKVFDVLGEALDGHSLRELLVDAIRYGEQPEVRERMRQVIDERVGDGIDELLQERALATHSIGEADVAALRKEMDEARAQRLQPYFIERAFVEGFRKLGGRMAQREAKRWEITHVPAALRQGRPVASRYRRVTFELDGLEREAERAELLAPGHVLHDAVMDTVLERWGGALGSGTVLVSDKVDSPQLLVGSLQKIVDGAGAQIASRFHYALVDEAGRVTPAGPAPHLDAGPPAEGVDVSWAVDLSWLPGAESRALEWLAAGDGVEFLQATPAAGR</sequence>
<gene>
    <name evidence="8" type="ORF">AADG42_11745</name>
</gene>
<dbReference type="SMART" id="SM00487">
    <property type="entry name" value="DEXDc"/>
    <property type="match status" value="1"/>
</dbReference>
<dbReference type="InterPro" id="IPR014001">
    <property type="entry name" value="Helicase_ATP-bd"/>
</dbReference>